<feature type="signal peptide" evidence="1">
    <location>
        <begin position="1"/>
        <end position="28"/>
    </location>
</feature>
<keyword evidence="3" id="KW-1185">Reference proteome</keyword>
<sequence length="138" mass="13710">MSDRLTHHRGRKTAAATLIAAAALALTAACQHSASGAAESRSGASAATVDAPVMNASAANAPVAHAPVVNAPVVRAADTDAARVITVVAGRGAYSGSASAAQAETIRLLPSAGGGQDEKIEPGMVHVIPRDGKRNSRL</sequence>
<evidence type="ECO:0000313" key="3">
    <source>
        <dbReference type="Proteomes" id="UP000325598"/>
    </source>
</evidence>
<organism evidence="2 3">
    <name type="scientific">Streptomyces angustmyceticus</name>
    <dbReference type="NCBI Taxonomy" id="285578"/>
    <lineage>
        <taxon>Bacteria</taxon>
        <taxon>Bacillati</taxon>
        <taxon>Actinomycetota</taxon>
        <taxon>Actinomycetes</taxon>
        <taxon>Kitasatosporales</taxon>
        <taxon>Streptomycetaceae</taxon>
        <taxon>Streptomyces</taxon>
    </lineage>
</organism>
<proteinExistence type="predicted"/>
<dbReference type="PROSITE" id="PS51257">
    <property type="entry name" value="PROKAR_LIPOPROTEIN"/>
    <property type="match status" value="1"/>
</dbReference>
<dbReference type="Proteomes" id="UP000325598">
    <property type="component" value="Unassembled WGS sequence"/>
</dbReference>
<gene>
    <name evidence="2" type="ORF">San01_06980</name>
</gene>
<dbReference type="GeneID" id="96749404"/>
<dbReference type="EMBL" id="BLAG01000004">
    <property type="protein sequence ID" value="GES28211.1"/>
    <property type="molecule type" value="Genomic_DNA"/>
</dbReference>
<dbReference type="AlphaFoldDB" id="A0A5J4L8M9"/>
<comment type="caution">
    <text evidence="2">The sequence shown here is derived from an EMBL/GenBank/DDBJ whole genome shotgun (WGS) entry which is preliminary data.</text>
</comment>
<reference evidence="2 3" key="1">
    <citation type="submission" date="2019-10" db="EMBL/GenBank/DDBJ databases">
        <title>Whole genome shotgun sequence of Streptomyces angustmyceticus NBRC 3934.</title>
        <authorList>
            <person name="Hosoyama A."/>
            <person name="Ichikawa N."/>
            <person name="Kimura A."/>
            <person name="Kitahashi Y."/>
            <person name="Komaki H."/>
            <person name="Uohara A."/>
        </authorList>
    </citation>
    <scope>NUCLEOTIDE SEQUENCE [LARGE SCALE GENOMIC DNA]</scope>
    <source>
        <strain evidence="2 3">NBRC 3934</strain>
    </source>
</reference>
<keyword evidence="1" id="KW-0732">Signal</keyword>
<feature type="chain" id="PRO_5038765101" description="Lipoprotein" evidence="1">
    <location>
        <begin position="29"/>
        <end position="138"/>
    </location>
</feature>
<evidence type="ECO:0000313" key="2">
    <source>
        <dbReference type="EMBL" id="GES28211.1"/>
    </source>
</evidence>
<name>A0A5J4L8M9_9ACTN</name>
<protein>
    <recommendedName>
        <fullName evidence="4">Lipoprotein</fullName>
    </recommendedName>
</protein>
<dbReference type="RefSeq" id="WP_086717552.1">
    <property type="nucleotide sequence ID" value="NZ_BLAG01000004.1"/>
</dbReference>
<evidence type="ECO:0008006" key="4">
    <source>
        <dbReference type="Google" id="ProtNLM"/>
    </source>
</evidence>
<accession>A0A5J4L8M9</accession>
<evidence type="ECO:0000256" key="1">
    <source>
        <dbReference type="SAM" id="SignalP"/>
    </source>
</evidence>